<evidence type="ECO:0000256" key="5">
    <source>
        <dbReference type="HAMAP-Rule" id="MF_00658"/>
    </source>
</evidence>
<dbReference type="AlphaFoldDB" id="A0A2P1PLN5"/>
<dbReference type="Proteomes" id="UP000241074">
    <property type="component" value="Chromosome"/>
</dbReference>
<dbReference type="InterPro" id="IPR029026">
    <property type="entry name" value="tRNA_m1G_MTases_N"/>
</dbReference>
<keyword evidence="5" id="KW-0698">rRNA processing</keyword>
<dbReference type="Pfam" id="PF02590">
    <property type="entry name" value="SPOUT_MTase"/>
    <property type="match status" value="1"/>
</dbReference>
<feature type="binding site" evidence="5">
    <location>
        <position position="101"/>
    </location>
    <ligand>
        <name>S-adenosyl-L-methionine</name>
        <dbReference type="ChEBI" id="CHEBI:59789"/>
    </ligand>
</feature>
<keyword evidence="1 5" id="KW-0489">Methyltransferase</keyword>
<organism evidence="6 7">
    <name type="scientific">Ahniella affigens</name>
    <dbReference type="NCBI Taxonomy" id="2021234"/>
    <lineage>
        <taxon>Bacteria</taxon>
        <taxon>Pseudomonadati</taxon>
        <taxon>Pseudomonadota</taxon>
        <taxon>Gammaproteobacteria</taxon>
        <taxon>Lysobacterales</taxon>
        <taxon>Rhodanobacteraceae</taxon>
        <taxon>Ahniella</taxon>
    </lineage>
</organism>
<keyword evidence="7" id="KW-1185">Reference proteome</keyword>
<evidence type="ECO:0000313" key="6">
    <source>
        <dbReference type="EMBL" id="AVP95751.1"/>
    </source>
</evidence>
<reference evidence="6 7" key="1">
    <citation type="submission" date="2018-03" db="EMBL/GenBank/DDBJ databases">
        <title>Ahniella affigens gen. nov., sp. nov., a gammaproteobacterium isolated from sandy soil near a stream.</title>
        <authorList>
            <person name="Ko Y."/>
            <person name="Kim J.-H."/>
        </authorList>
    </citation>
    <scope>NUCLEOTIDE SEQUENCE [LARGE SCALE GENOMIC DNA]</scope>
    <source>
        <strain evidence="6 7">D13</strain>
    </source>
</reference>
<evidence type="ECO:0000256" key="4">
    <source>
        <dbReference type="ARBA" id="ARBA00038303"/>
    </source>
</evidence>
<reference evidence="6 7" key="2">
    <citation type="submission" date="2018-03" db="EMBL/GenBank/DDBJ databases">
        <authorList>
            <person name="Keele B.F."/>
        </authorList>
    </citation>
    <scope>NUCLEOTIDE SEQUENCE [LARGE SCALE GENOMIC DNA]</scope>
    <source>
        <strain evidence="6 7">D13</strain>
    </source>
</reference>
<dbReference type="Gene3D" id="3.40.1280.10">
    <property type="match status" value="1"/>
</dbReference>
<dbReference type="RefSeq" id="WP_106889680.1">
    <property type="nucleotide sequence ID" value="NZ_CP027860.1"/>
</dbReference>
<dbReference type="OrthoDB" id="9806643at2"/>
<dbReference type="SUPFAM" id="SSF75217">
    <property type="entry name" value="alpha/beta knot"/>
    <property type="match status" value="1"/>
</dbReference>
<dbReference type="PANTHER" id="PTHR33603:SF1">
    <property type="entry name" value="RIBOSOMAL RNA LARGE SUBUNIT METHYLTRANSFERASE H"/>
    <property type="match status" value="1"/>
</dbReference>
<dbReference type="EC" id="2.1.1.177" evidence="5"/>
<dbReference type="InterPro" id="IPR003742">
    <property type="entry name" value="RlmH-like"/>
</dbReference>
<dbReference type="CDD" id="cd18081">
    <property type="entry name" value="RlmH-like"/>
    <property type="match status" value="1"/>
</dbReference>
<comment type="similarity">
    <text evidence="4 5">Belongs to the RNA methyltransferase RlmH family.</text>
</comment>
<comment type="subunit">
    <text evidence="5">Homodimer.</text>
</comment>
<accession>A0A2P1PLN5</accession>
<evidence type="ECO:0000256" key="1">
    <source>
        <dbReference type="ARBA" id="ARBA00022603"/>
    </source>
</evidence>
<evidence type="ECO:0000256" key="2">
    <source>
        <dbReference type="ARBA" id="ARBA00022679"/>
    </source>
</evidence>
<dbReference type="NCBIfam" id="TIGR00246">
    <property type="entry name" value="tRNA_RlmH_YbeA"/>
    <property type="match status" value="1"/>
</dbReference>
<keyword evidence="5" id="KW-0963">Cytoplasm</keyword>
<evidence type="ECO:0000313" key="7">
    <source>
        <dbReference type="Proteomes" id="UP000241074"/>
    </source>
</evidence>
<feature type="binding site" evidence="5">
    <location>
        <begin position="120"/>
        <end position="125"/>
    </location>
    <ligand>
        <name>S-adenosyl-L-methionine</name>
        <dbReference type="ChEBI" id="CHEBI:59789"/>
    </ligand>
</feature>
<dbReference type="InterPro" id="IPR029028">
    <property type="entry name" value="Alpha/beta_knot_MTases"/>
</dbReference>
<comment type="catalytic activity">
    <reaction evidence="5">
        <text>pseudouridine(1915) in 23S rRNA + S-adenosyl-L-methionine = N(3)-methylpseudouridine(1915) in 23S rRNA + S-adenosyl-L-homocysteine + H(+)</text>
        <dbReference type="Rhea" id="RHEA:42752"/>
        <dbReference type="Rhea" id="RHEA-COMP:10221"/>
        <dbReference type="Rhea" id="RHEA-COMP:10222"/>
        <dbReference type="ChEBI" id="CHEBI:15378"/>
        <dbReference type="ChEBI" id="CHEBI:57856"/>
        <dbReference type="ChEBI" id="CHEBI:59789"/>
        <dbReference type="ChEBI" id="CHEBI:65314"/>
        <dbReference type="ChEBI" id="CHEBI:74486"/>
        <dbReference type="EC" id="2.1.1.177"/>
    </reaction>
</comment>
<gene>
    <name evidence="5" type="primary">rlmH</name>
    <name evidence="6" type="ORF">C7S18_00420</name>
</gene>
<dbReference type="PIRSF" id="PIRSF004505">
    <property type="entry name" value="MT_bac"/>
    <property type="match status" value="1"/>
</dbReference>
<dbReference type="HAMAP" id="MF_00658">
    <property type="entry name" value="23SrRNA_methyltr_H"/>
    <property type="match status" value="1"/>
</dbReference>
<dbReference type="NCBIfam" id="NF000986">
    <property type="entry name" value="PRK00103.1-4"/>
    <property type="match status" value="1"/>
</dbReference>
<keyword evidence="3 5" id="KW-0949">S-adenosyl-L-methionine</keyword>
<sequence>MRVRLITVSERQPDWVNSAFADYAKRLPKHLQPQLVELPLAKRREDVLKAKADEGLRILDACKDAQLIALDERGKALSSRDLAGLLPGWEQSGRDIALVVGGPDGLDASVLQRAALKWSLSALTLPHGMVRVILAEQMYRAWSIQSGHPYHRD</sequence>
<dbReference type="GO" id="GO:0070038">
    <property type="term" value="F:rRNA (pseudouridine-N3-)-methyltransferase activity"/>
    <property type="evidence" value="ECO:0007669"/>
    <property type="project" value="UniProtKB-UniRule"/>
</dbReference>
<keyword evidence="2 5" id="KW-0808">Transferase</keyword>
<comment type="subcellular location">
    <subcellularLocation>
        <location evidence="5">Cytoplasm</location>
    </subcellularLocation>
</comment>
<comment type="function">
    <text evidence="5">Specifically methylates the pseudouridine at position 1915 (m3Psi1915) in 23S rRNA.</text>
</comment>
<feature type="binding site" evidence="5">
    <location>
        <position position="70"/>
    </location>
    <ligand>
        <name>S-adenosyl-L-methionine</name>
        <dbReference type="ChEBI" id="CHEBI:59789"/>
    </ligand>
</feature>
<evidence type="ECO:0000256" key="3">
    <source>
        <dbReference type="ARBA" id="ARBA00022691"/>
    </source>
</evidence>
<proteinExistence type="inferred from homology"/>
<name>A0A2P1PLN5_9GAMM</name>
<dbReference type="PANTHER" id="PTHR33603">
    <property type="entry name" value="METHYLTRANSFERASE"/>
    <property type="match status" value="1"/>
</dbReference>
<dbReference type="KEGG" id="xba:C7S18_00420"/>
<dbReference type="GO" id="GO:0005737">
    <property type="term" value="C:cytoplasm"/>
    <property type="evidence" value="ECO:0007669"/>
    <property type="project" value="UniProtKB-SubCell"/>
</dbReference>
<dbReference type="EMBL" id="CP027860">
    <property type="protein sequence ID" value="AVP95751.1"/>
    <property type="molecule type" value="Genomic_DNA"/>
</dbReference>
<protein>
    <recommendedName>
        <fullName evidence="5">Ribosomal RNA large subunit methyltransferase H</fullName>
        <ecNumber evidence="5">2.1.1.177</ecNumber>
    </recommendedName>
    <alternativeName>
        <fullName evidence="5">23S rRNA (pseudouridine1915-N3)-methyltransferase</fullName>
    </alternativeName>
    <alternativeName>
        <fullName evidence="5">23S rRNA m3Psi1915 methyltransferase</fullName>
    </alternativeName>
    <alternativeName>
        <fullName evidence="5">rRNA (pseudouridine-N3-)-methyltransferase RlmH</fullName>
    </alternativeName>
</protein>